<accession>A0ABP9DST1</accession>
<name>A0ABP9DST1_9ACTN</name>
<sequence length="141" mass="14667">MTTPPSQSPAPAEGQAASPYPEIPVEATAPAKTKGKVGKLLLRFVGIVAVAVVAVLGTAVYNWLTDDPAIAEAGNCVHNSGTDAKPSVKVVDCGAADAEFKVLKRISYDDKNGCDNVEDVVASYVVTGRESYTLCLGDNKK</sequence>
<gene>
    <name evidence="3" type="ORF">GCM10023235_40950</name>
</gene>
<evidence type="ECO:0000313" key="4">
    <source>
        <dbReference type="Proteomes" id="UP001501752"/>
    </source>
</evidence>
<organism evidence="3 4">
    <name type="scientific">Kitasatospora terrestris</name>
    <dbReference type="NCBI Taxonomy" id="258051"/>
    <lineage>
        <taxon>Bacteria</taxon>
        <taxon>Bacillati</taxon>
        <taxon>Actinomycetota</taxon>
        <taxon>Actinomycetes</taxon>
        <taxon>Kitasatosporales</taxon>
        <taxon>Streptomycetaceae</taxon>
        <taxon>Kitasatospora</taxon>
    </lineage>
</organism>
<keyword evidence="4" id="KW-1185">Reference proteome</keyword>
<reference evidence="4" key="1">
    <citation type="journal article" date="2019" name="Int. J. Syst. Evol. Microbiol.">
        <title>The Global Catalogue of Microorganisms (GCM) 10K type strain sequencing project: providing services to taxonomists for standard genome sequencing and annotation.</title>
        <authorList>
            <consortium name="The Broad Institute Genomics Platform"/>
            <consortium name="The Broad Institute Genome Sequencing Center for Infectious Disease"/>
            <person name="Wu L."/>
            <person name="Ma J."/>
        </authorList>
    </citation>
    <scope>NUCLEOTIDE SEQUENCE [LARGE SCALE GENOMIC DNA]</scope>
    <source>
        <strain evidence="4">JCM 13006</strain>
    </source>
</reference>
<evidence type="ECO:0000313" key="3">
    <source>
        <dbReference type="EMBL" id="GAA4858988.1"/>
    </source>
</evidence>
<proteinExistence type="predicted"/>
<keyword evidence="2" id="KW-1133">Transmembrane helix</keyword>
<keyword evidence="2" id="KW-0472">Membrane</keyword>
<evidence type="ECO:0000256" key="2">
    <source>
        <dbReference type="SAM" id="Phobius"/>
    </source>
</evidence>
<dbReference type="EMBL" id="BAABIS010000001">
    <property type="protein sequence ID" value="GAA4858988.1"/>
    <property type="molecule type" value="Genomic_DNA"/>
</dbReference>
<dbReference type="Proteomes" id="UP001501752">
    <property type="component" value="Unassembled WGS sequence"/>
</dbReference>
<dbReference type="RefSeq" id="WP_345698299.1">
    <property type="nucleotide sequence ID" value="NZ_BAABIS010000001.1"/>
</dbReference>
<keyword evidence="2" id="KW-0812">Transmembrane</keyword>
<comment type="caution">
    <text evidence="3">The sequence shown here is derived from an EMBL/GenBank/DDBJ whole genome shotgun (WGS) entry which is preliminary data.</text>
</comment>
<feature type="region of interest" description="Disordered" evidence="1">
    <location>
        <begin position="1"/>
        <end position="23"/>
    </location>
</feature>
<feature type="transmembrane region" description="Helical" evidence="2">
    <location>
        <begin position="40"/>
        <end position="64"/>
    </location>
</feature>
<evidence type="ECO:0000256" key="1">
    <source>
        <dbReference type="SAM" id="MobiDB-lite"/>
    </source>
</evidence>
<evidence type="ECO:0008006" key="5">
    <source>
        <dbReference type="Google" id="ProtNLM"/>
    </source>
</evidence>
<protein>
    <recommendedName>
        <fullName evidence="5">Serine/threonine protein kinase</fullName>
    </recommendedName>
</protein>